<organism evidence="1 2">
    <name type="scientific">Haloferax larsenii</name>
    <dbReference type="NCBI Taxonomy" id="302484"/>
    <lineage>
        <taxon>Archaea</taxon>
        <taxon>Methanobacteriati</taxon>
        <taxon>Methanobacteriota</taxon>
        <taxon>Stenosarchaea group</taxon>
        <taxon>Halobacteria</taxon>
        <taxon>Halobacteriales</taxon>
        <taxon>Haloferacaceae</taxon>
        <taxon>Haloferax</taxon>
    </lineage>
</organism>
<proteinExistence type="predicted"/>
<accession>A0ABY5RDI0</accession>
<dbReference type="EMBL" id="CP078063">
    <property type="protein sequence ID" value="UVE49667.1"/>
    <property type="molecule type" value="Genomic_DNA"/>
</dbReference>
<dbReference type="Proteomes" id="UP001058330">
    <property type="component" value="Chromosome"/>
</dbReference>
<evidence type="ECO:0000313" key="2">
    <source>
        <dbReference type="Proteomes" id="UP001058330"/>
    </source>
</evidence>
<sequence>MSSANLTSTVVPTGEQYASAVRYAREQGRYRNDGDLGRSHDDWLLDVFLGDLAEHVAAAYLADDLGLDVRLVSDAEDPSVDLEVEGASIDVKMRKRWEREDPDLIVRAKRHPSADAYVMVELEKTETGYAAHVSGWVALQEVVAYGEPFLPGRSKHDKLLVDRKHLRDVDSLPDFLDLLGR</sequence>
<evidence type="ECO:0008006" key="3">
    <source>
        <dbReference type="Google" id="ProtNLM"/>
    </source>
</evidence>
<dbReference type="GeneID" id="74529681"/>
<gene>
    <name evidence="1" type="ORF">KU306_12205</name>
</gene>
<keyword evidence="2" id="KW-1185">Reference proteome</keyword>
<protein>
    <recommendedName>
        <fullName evidence="3">Restriction endonuclease</fullName>
    </recommendedName>
</protein>
<name>A0ABY5RDI0_HALLR</name>
<reference evidence="1" key="1">
    <citation type="submission" date="2021-07" db="EMBL/GenBank/DDBJ databases">
        <title>Studies on halocins as antimicrobial molecules from haloarchaea.</title>
        <authorList>
            <person name="Kumar S."/>
            <person name="Khare S.K."/>
        </authorList>
    </citation>
    <scope>NUCLEOTIDE SEQUENCE</scope>
    <source>
        <strain evidence="1">NCIM 5678</strain>
    </source>
</reference>
<evidence type="ECO:0000313" key="1">
    <source>
        <dbReference type="EMBL" id="UVE49667.1"/>
    </source>
</evidence>
<dbReference type="RefSeq" id="WP_258302093.1">
    <property type="nucleotide sequence ID" value="NZ_CP078063.1"/>
</dbReference>